<dbReference type="EMBL" id="JASBWV010000001">
    <property type="protein sequence ID" value="KAJ9127988.1"/>
    <property type="molecule type" value="Genomic_DNA"/>
</dbReference>
<name>A0ACC2XVD9_9TREE</name>
<evidence type="ECO:0000313" key="2">
    <source>
        <dbReference type="Proteomes" id="UP001234202"/>
    </source>
</evidence>
<dbReference type="Proteomes" id="UP001234202">
    <property type="component" value="Unassembled WGS sequence"/>
</dbReference>
<keyword evidence="2" id="KW-1185">Reference proteome</keyword>
<sequence>MALLMEAELIKQGAEARVYKLPSFIPPPTVKWPSKLKKQLSDTPPAPQSSQPLLLKHRFRKQYRHPVLDANLTKSRLQAEARALARCAKAGIAVPGVRVIDLEAGILGMEWVDGWSVREMLGGGAEDEEEEEEDIEELDIESMTLEERDLVSSKKERIQAQEKRLQESEGALEHLGISPGEPNVSDACSAPNPMNTDLLQCALSAELMRAIGTSLAKMHANLIVHGDLTTSNMMLRPLPGHTPNFEVVLIDFGLSSMSTLQENFAVDLYVLEKAFASTHPASEALFTAVLDAYATGLGEKKWKLVGPRLDAVRLRGRKRDMSG</sequence>
<evidence type="ECO:0000313" key="1">
    <source>
        <dbReference type="EMBL" id="KAJ9127988.1"/>
    </source>
</evidence>
<accession>A0ACC2XVD9</accession>
<protein>
    <submittedName>
        <fullName evidence="1">Uncharacterized protein</fullName>
    </submittedName>
</protein>
<organism evidence="1 2">
    <name type="scientific">Naganishia onofrii</name>
    <dbReference type="NCBI Taxonomy" id="1851511"/>
    <lineage>
        <taxon>Eukaryota</taxon>
        <taxon>Fungi</taxon>
        <taxon>Dikarya</taxon>
        <taxon>Basidiomycota</taxon>
        <taxon>Agaricomycotina</taxon>
        <taxon>Tremellomycetes</taxon>
        <taxon>Filobasidiales</taxon>
        <taxon>Filobasidiaceae</taxon>
        <taxon>Naganishia</taxon>
    </lineage>
</organism>
<proteinExistence type="predicted"/>
<reference evidence="1" key="1">
    <citation type="submission" date="2023-04" db="EMBL/GenBank/DDBJ databases">
        <title>Draft Genome sequencing of Naganishia species isolated from polar environments using Oxford Nanopore Technology.</title>
        <authorList>
            <person name="Leo P."/>
            <person name="Venkateswaran K."/>
        </authorList>
    </citation>
    <scope>NUCLEOTIDE SEQUENCE</scope>
    <source>
        <strain evidence="1">DBVPG 5303</strain>
    </source>
</reference>
<gene>
    <name evidence="1" type="ORF">QFC24_000274</name>
</gene>
<comment type="caution">
    <text evidence="1">The sequence shown here is derived from an EMBL/GenBank/DDBJ whole genome shotgun (WGS) entry which is preliminary data.</text>
</comment>